<dbReference type="Gene3D" id="2.60.120.10">
    <property type="entry name" value="Jelly Rolls"/>
    <property type="match status" value="1"/>
</dbReference>
<feature type="domain" description="Cyclic nucleotide-binding" evidence="1">
    <location>
        <begin position="34"/>
        <end position="115"/>
    </location>
</feature>
<reference evidence="2 3" key="1">
    <citation type="submission" date="2019-02" db="EMBL/GenBank/DDBJ databases">
        <title>Pedobacter sp. RP-3-11 sp. nov., isolated from Arctic soil.</title>
        <authorList>
            <person name="Dahal R.H."/>
        </authorList>
    </citation>
    <scope>NUCLEOTIDE SEQUENCE [LARGE SCALE GENOMIC DNA]</scope>
    <source>
        <strain evidence="2 3">RP-3-11</strain>
    </source>
</reference>
<dbReference type="CDD" id="cd00038">
    <property type="entry name" value="CAP_ED"/>
    <property type="match status" value="1"/>
</dbReference>
<comment type="caution">
    <text evidence="2">The sequence shown here is derived from an EMBL/GenBank/DDBJ whole genome shotgun (WGS) entry which is preliminary data.</text>
</comment>
<protein>
    <submittedName>
        <fullName evidence="2">Crp/Fnr family transcriptional regulator</fullName>
    </submittedName>
</protein>
<accession>A0A4R0P6D2</accession>
<dbReference type="InterPro" id="IPR000595">
    <property type="entry name" value="cNMP-bd_dom"/>
</dbReference>
<dbReference type="OrthoDB" id="663011at2"/>
<dbReference type="EMBL" id="SJSN01000004">
    <property type="protein sequence ID" value="TCD11022.1"/>
    <property type="molecule type" value="Genomic_DNA"/>
</dbReference>
<organism evidence="2 3">
    <name type="scientific">Pedobacter frigidisoli</name>
    <dbReference type="NCBI Taxonomy" id="2530455"/>
    <lineage>
        <taxon>Bacteria</taxon>
        <taxon>Pseudomonadati</taxon>
        <taxon>Bacteroidota</taxon>
        <taxon>Sphingobacteriia</taxon>
        <taxon>Sphingobacteriales</taxon>
        <taxon>Sphingobacteriaceae</taxon>
        <taxon>Pedobacter</taxon>
    </lineage>
</organism>
<evidence type="ECO:0000313" key="2">
    <source>
        <dbReference type="EMBL" id="TCD11022.1"/>
    </source>
</evidence>
<dbReference type="Pfam" id="PF00027">
    <property type="entry name" value="cNMP_binding"/>
    <property type="match status" value="1"/>
</dbReference>
<dbReference type="SUPFAM" id="SSF51206">
    <property type="entry name" value="cAMP-binding domain-like"/>
    <property type="match status" value="1"/>
</dbReference>
<gene>
    <name evidence="2" type="ORF">EZ449_05845</name>
</gene>
<name>A0A4R0P6D2_9SPHI</name>
<dbReference type="InterPro" id="IPR014710">
    <property type="entry name" value="RmlC-like_jellyroll"/>
</dbReference>
<keyword evidence="3" id="KW-1185">Reference proteome</keyword>
<dbReference type="InterPro" id="IPR018490">
    <property type="entry name" value="cNMP-bd_dom_sf"/>
</dbReference>
<proteinExistence type="predicted"/>
<dbReference type="AlphaFoldDB" id="A0A4R0P6D2"/>
<sequence>MYKMLIEKIKAIDHFSEEEIEFFTGLLTTQLIVKGDHFLREGQICRYLGYVQSGLLMYYRMHNGTEIPTDFAIEGEWASYLDSFTNRTDSDLGIRALEDTMITMLSASDFEQICRVHPKFIKLKDYYTQLAFVSSSRHAADLAMLDAGERYHKFVSEKPELNRRIPQYYIAAYLGIKPQSLSRLRKTVTFRS</sequence>
<evidence type="ECO:0000313" key="3">
    <source>
        <dbReference type="Proteomes" id="UP000291485"/>
    </source>
</evidence>
<dbReference type="Proteomes" id="UP000291485">
    <property type="component" value="Unassembled WGS sequence"/>
</dbReference>
<evidence type="ECO:0000259" key="1">
    <source>
        <dbReference type="Pfam" id="PF00027"/>
    </source>
</evidence>